<reference evidence="1 2" key="1">
    <citation type="submission" date="2016-01" db="EMBL/GenBank/DDBJ databases">
        <authorList>
            <person name="Regsiter A."/>
            <person name="william w."/>
        </authorList>
    </citation>
    <scope>NUCLEOTIDE SEQUENCE [LARGE SCALE GENOMIC DNA]</scope>
    <source>
        <strain evidence="1 2">CFBP 5494</strain>
    </source>
</reference>
<evidence type="ECO:0000313" key="1">
    <source>
        <dbReference type="EMBL" id="CUW84986.1"/>
    </source>
</evidence>
<dbReference type="EMBL" id="FBVY01000002">
    <property type="protein sequence ID" value="CUW84986.1"/>
    <property type="molecule type" value="Genomic_DNA"/>
</dbReference>
<name>A0A9W5F0L7_9HYPH</name>
<accession>A0A9W5F0L7</accession>
<comment type="caution">
    <text evidence="1">The sequence shown here is derived from an EMBL/GenBank/DDBJ whole genome shotgun (WGS) entry which is preliminary data.</text>
</comment>
<organism evidence="1 2">
    <name type="scientific">Agrobacterium genomosp. 2 str. CFBP 5494</name>
    <dbReference type="NCBI Taxonomy" id="1183436"/>
    <lineage>
        <taxon>Bacteria</taxon>
        <taxon>Pseudomonadati</taxon>
        <taxon>Pseudomonadota</taxon>
        <taxon>Alphaproteobacteria</taxon>
        <taxon>Hyphomicrobiales</taxon>
        <taxon>Rhizobiaceae</taxon>
        <taxon>Rhizobium/Agrobacterium group</taxon>
        <taxon>Agrobacterium</taxon>
        <taxon>Agrobacterium tumefaciens complex</taxon>
    </lineage>
</organism>
<gene>
    <name evidence="1" type="ORF">AGR2A_Cc100020</name>
</gene>
<proteinExistence type="predicted"/>
<dbReference type="AlphaFoldDB" id="A0A9W5F0L7"/>
<keyword evidence="2" id="KW-1185">Reference proteome</keyword>
<sequence>MDGYSAERRFRRRKLVAVMQLVGPPGSLCLPRHQSSAIALIPVSICGLLFDFLHIGCWGVVASCGLWIAGSECDNALNVHMVLGAVARRQGVKECPAFKG</sequence>
<evidence type="ECO:0000313" key="2">
    <source>
        <dbReference type="Proteomes" id="UP000191933"/>
    </source>
</evidence>
<protein>
    <submittedName>
        <fullName evidence="1">Uncharacterized protein</fullName>
    </submittedName>
</protein>
<dbReference type="Proteomes" id="UP000191933">
    <property type="component" value="Unassembled WGS sequence"/>
</dbReference>